<protein>
    <submittedName>
        <fullName evidence="1">Uncharacterized protein</fullName>
    </submittedName>
</protein>
<evidence type="ECO:0000313" key="2">
    <source>
        <dbReference type="Proteomes" id="UP000619033"/>
    </source>
</evidence>
<organism evidence="1 2">
    <name type="scientific">Fuscibacter oryzae</name>
    <dbReference type="NCBI Taxonomy" id="2803939"/>
    <lineage>
        <taxon>Bacteria</taxon>
        <taxon>Pseudomonadati</taxon>
        <taxon>Pseudomonadota</taxon>
        <taxon>Alphaproteobacteria</taxon>
        <taxon>Rhodobacterales</taxon>
        <taxon>Paracoccaceae</taxon>
        <taxon>Fuscibacter</taxon>
    </lineage>
</organism>
<reference evidence="1" key="1">
    <citation type="submission" date="2021-01" db="EMBL/GenBank/DDBJ databases">
        <title>Genome seq and assembly of Tabrizicola sp. KVB23.</title>
        <authorList>
            <person name="Chhetri G."/>
        </authorList>
    </citation>
    <scope>NUCLEOTIDE SEQUENCE</scope>
    <source>
        <strain evidence="1">KVB23</strain>
    </source>
</reference>
<evidence type="ECO:0000313" key="1">
    <source>
        <dbReference type="EMBL" id="MBL4929370.1"/>
    </source>
</evidence>
<comment type="caution">
    <text evidence="1">The sequence shown here is derived from an EMBL/GenBank/DDBJ whole genome shotgun (WGS) entry which is preliminary data.</text>
</comment>
<sequence length="137" mass="14740">MDFPKDAAMADDHAVDAFAMMMKAKLASSRAKGRGGWQTCSPDRLVLMFSEHLGKTNAGNWVDLANLAMMIHLRETMDGQAATPLDPKTSAAWWVADVIADLKPGVSYTKDQIAQRIAAHLDWANACNGARPAVGAV</sequence>
<dbReference type="EMBL" id="JAESVP010000007">
    <property type="protein sequence ID" value="MBL4929370.1"/>
    <property type="molecule type" value="Genomic_DNA"/>
</dbReference>
<name>A0A8J7MQI8_9RHOB</name>
<keyword evidence="2" id="KW-1185">Reference proteome</keyword>
<dbReference type="Proteomes" id="UP000619033">
    <property type="component" value="Unassembled WGS sequence"/>
</dbReference>
<dbReference type="AlphaFoldDB" id="A0A8J7MQI8"/>
<accession>A0A8J7MQI8</accession>
<proteinExistence type="predicted"/>
<gene>
    <name evidence="1" type="ORF">JI744_14780</name>
</gene>
<dbReference type="RefSeq" id="WP_202661903.1">
    <property type="nucleotide sequence ID" value="NZ_JAESVP010000007.1"/>
</dbReference>